<protein>
    <submittedName>
        <fullName evidence="1">Membrane dipeptidase</fullName>
        <ecNumber evidence="1">3.4.13.-</ecNumber>
    </submittedName>
</protein>
<organism evidence="1 2">
    <name type="scientific">Candidatus Borkfalkia excrementigallinarum</name>
    <dbReference type="NCBI Taxonomy" id="2838506"/>
    <lineage>
        <taxon>Bacteria</taxon>
        <taxon>Bacillati</taxon>
        <taxon>Bacillota</taxon>
        <taxon>Clostridia</taxon>
        <taxon>Christensenellales</taxon>
        <taxon>Christensenellaceae</taxon>
        <taxon>Candidatus Borkfalkia</taxon>
    </lineage>
</organism>
<proteinExistence type="predicted"/>
<gene>
    <name evidence="1" type="ORF">H9729_03255</name>
</gene>
<dbReference type="PANTHER" id="PTHR10443:SF12">
    <property type="entry name" value="DIPEPTIDASE"/>
    <property type="match status" value="1"/>
</dbReference>
<dbReference type="InterPro" id="IPR008257">
    <property type="entry name" value="Pept_M19"/>
</dbReference>
<dbReference type="SUPFAM" id="SSF51556">
    <property type="entry name" value="Metallo-dependent hydrolases"/>
    <property type="match status" value="1"/>
</dbReference>
<keyword evidence="1" id="KW-0378">Hydrolase</keyword>
<evidence type="ECO:0000313" key="1">
    <source>
        <dbReference type="EMBL" id="HIY96681.1"/>
    </source>
</evidence>
<sequence length="266" mass="29451">MIADFHNDVLTAEFDQMKKLARELTCSVYALFRGGRSFADIRGIAQRFLAERPANVCLGLEDIGYLNEKNSAEIFAWNPIYASLTWNGSNELAGGCFCDSGLTPRGKRAVYSLSEHRVAVDFAHLNKRSFSEVLDLDPFAVVDSHTCLSSVCKHPRNLEDWQVREIVSRGGLIGIAFVGRFLSEGKASASDIFRHIDYGVQKFGIGAFCLGSDFWGTADLPDDIGGYADLAKLRAIFYAAGYSESDTDKIFAENLKNFLSKKEQSQ</sequence>
<dbReference type="GO" id="GO:0006508">
    <property type="term" value="P:proteolysis"/>
    <property type="evidence" value="ECO:0007669"/>
    <property type="project" value="InterPro"/>
</dbReference>
<dbReference type="EC" id="3.4.13.-" evidence="1"/>
<dbReference type="AlphaFoldDB" id="A0A9D1ZUH2"/>
<keyword evidence="1" id="KW-0224">Dipeptidase</keyword>
<name>A0A9D1ZUH2_9FIRM</name>
<dbReference type="PANTHER" id="PTHR10443">
    <property type="entry name" value="MICROSOMAL DIPEPTIDASE"/>
    <property type="match status" value="1"/>
</dbReference>
<reference evidence="1" key="2">
    <citation type="submission" date="2021-04" db="EMBL/GenBank/DDBJ databases">
        <authorList>
            <person name="Gilroy R."/>
        </authorList>
    </citation>
    <scope>NUCLEOTIDE SEQUENCE</scope>
    <source>
        <strain evidence="1">1345</strain>
    </source>
</reference>
<evidence type="ECO:0000313" key="2">
    <source>
        <dbReference type="Proteomes" id="UP000886750"/>
    </source>
</evidence>
<dbReference type="EMBL" id="DXCQ01000028">
    <property type="protein sequence ID" value="HIY96681.1"/>
    <property type="molecule type" value="Genomic_DNA"/>
</dbReference>
<keyword evidence="1" id="KW-0645">Protease</keyword>
<reference evidence="1" key="1">
    <citation type="journal article" date="2021" name="PeerJ">
        <title>Extensive microbial diversity within the chicken gut microbiome revealed by metagenomics and culture.</title>
        <authorList>
            <person name="Gilroy R."/>
            <person name="Ravi A."/>
            <person name="Getino M."/>
            <person name="Pursley I."/>
            <person name="Horton D.L."/>
            <person name="Alikhan N.F."/>
            <person name="Baker D."/>
            <person name="Gharbi K."/>
            <person name="Hall N."/>
            <person name="Watson M."/>
            <person name="Adriaenssens E.M."/>
            <person name="Foster-Nyarko E."/>
            <person name="Jarju S."/>
            <person name="Secka A."/>
            <person name="Antonio M."/>
            <person name="Oren A."/>
            <person name="Chaudhuri R.R."/>
            <person name="La Ragione R."/>
            <person name="Hildebrand F."/>
            <person name="Pallen M.J."/>
        </authorList>
    </citation>
    <scope>NUCLEOTIDE SEQUENCE</scope>
    <source>
        <strain evidence="1">1345</strain>
    </source>
</reference>
<comment type="caution">
    <text evidence="1">The sequence shown here is derived from an EMBL/GenBank/DDBJ whole genome shotgun (WGS) entry which is preliminary data.</text>
</comment>
<dbReference type="Gene3D" id="3.20.20.140">
    <property type="entry name" value="Metal-dependent hydrolases"/>
    <property type="match status" value="1"/>
</dbReference>
<dbReference type="Proteomes" id="UP000886750">
    <property type="component" value="Unassembled WGS sequence"/>
</dbReference>
<dbReference type="Pfam" id="PF01244">
    <property type="entry name" value="Peptidase_M19"/>
    <property type="match status" value="1"/>
</dbReference>
<dbReference type="GO" id="GO:0070573">
    <property type="term" value="F:metallodipeptidase activity"/>
    <property type="evidence" value="ECO:0007669"/>
    <property type="project" value="InterPro"/>
</dbReference>
<accession>A0A9D1ZUH2</accession>
<dbReference type="PROSITE" id="PS51365">
    <property type="entry name" value="RENAL_DIPEPTIDASE_2"/>
    <property type="match status" value="1"/>
</dbReference>
<dbReference type="InterPro" id="IPR032466">
    <property type="entry name" value="Metal_Hydrolase"/>
</dbReference>